<keyword evidence="4 5" id="KW-0694">RNA-binding</keyword>
<keyword evidence="1" id="KW-0597">Phosphoprotein</keyword>
<dbReference type="STRING" id="10029.G3I4B6"/>
<dbReference type="PROSITE" id="PS50102">
    <property type="entry name" value="RRM"/>
    <property type="match status" value="2"/>
</dbReference>
<dbReference type="InterPro" id="IPR034424">
    <property type="entry name" value="GRSF-1_RRM2"/>
</dbReference>
<dbReference type="GO" id="GO:0003723">
    <property type="term" value="F:RNA binding"/>
    <property type="evidence" value="ECO:0007669"/>
    <property type="project" value="UniProtKB-UniRule"/>
</dbReference>
<organism evidence="8 9">
    <name type="scientific">Cricetulus griseus</name>
    <name type="common">Chinese hamster</name>
    <name type="synonym">Cricetulus barabensis griseus</name>
    <dbReference type="NCBI Taxonomy" id="10029"/>
    <lineage>
        <taxon>Eukaryota</taxon>
        <taxon>Metazoa</taxon>
        <taxon>Chordata</taxon>
        <taxon>Craniata</taxon>
        <taxon>Vertebrata</taxon>
        <taxon>Euteleostomi</taxon>
        <taxon>Mammalia</taxon>
        <taxon>Eutheria</taxon>
        <taxon>Euarchontoglires</taxon>
        <taxon>Glires</taxon>
        <taxon>Rodentia</taxon>
        <taxon>Myomorpha</taxon>
        <taxon>Muroidea</taxon>
        <taxon>Cricetidae</taxon>
        <taxon>Cricetinae</taxon>
        <taxon>Cricetulus</taxon>
    </lineage>
</organism>
<evidence type="ECO:0000256" key="3">
    <source>
        <dbReference type="ARBA" id="ARBA00022737"/>
    </source>
</evidence>
<dbReference type="InterPro" id="IPR035979">
    <property type="entry name" value="RBD_domain_sf"/>
</dbReference>
<accession>G3I4B6</accession>
<feature type="domain" description="RRM" evidence="7">
    <location>
        <begin position="296"/>
        <end position="372"/>
    </location>
</feature>
<dbReference type="Pfam" id="PF15097">
    <property type="entry name" value="Ig_J_chain"/>
    <property type="match status" value="1"/>
</dbReference>
<dbReference type="Proteomes" id="UP000001075">
    <property type="component" value="Unassembled WGS sequence"/>
</dbReference>
<evidence type="ECO:0000256" key="2">
    <source>
        <dbReference type="ARBA" id="ARBA00022664"/>
    </source>
</evidence>
<dbReference type="Pfam" id="PF00076">
    <property type="entry name" value="RRM_1"/>
    <property type="match status" value="1"/>
</dbReference>
<protein>
    <submittedName>
        <fullName evidence="8">G-rich sequence factor 1</fullName>
    </submittedName>
</protein>
<feature type="compositionally biased region" description="Basic and acidic residues" evidence="6">
    <location>
        <begin position="135"/>
        <end position="152"/>
    </location>
</feature>
<dbReference type="SMART" id="SM00360">
    <property type="entry name" value="RRM"/>
    <property type="match status" value="2"/>
</dbReference>
<feature type="domain" description="RRM" evidence="7">
    <location>
        <begin position="447"/>
        <end position="531"/>
    </location>
</feature>
<dbReference type="AlphaFoldDB" id="G3I4B6"/>
<dbReference type="InterPro" id="IPR024110">
    <property type="entry name" value="Ig_J"/>
</dbReference>
<feature type="compositionally biased region" description="Basic and acidic residues" evidence="6">
    <location>
        <begin position="68"/>
        <end position="81"/>
    </location>
</feature>
<reference evidence="9" key="1">
    <citation type="journal article" date="2011" name="Nat. Biotechnol.">
        <title>The genomic sequence of the Chinese hamster ovary (CHO)-K1 cell line.</title>
        <authorList>
            <person name="Xu X."/>
            <person name="Nagarajan H."/>
            <person name="Lewis N.E."/>
            <person name="Pan S."/>
            <person name="Cai Z."/>
            <person name="Liu X."/>
            <person name="Chen W."/>
            <person name="Xie M."/>
            <person name="Wang W."/>
            <person name="Hammond S."/>
            <person name="Andersen M.R."/>
            <person name="Neff N."/>
            <person name="Passarelli B."/>
            <person name="Koh W."/>
            <person name="Fan H.C."/>
            <person name="Wang J."/>
            <person name="Gui Y."/>
            <person name="Lee K.H."/>
            <person name="Betenbaugh M.J."/>
            <person name="Quake S.R."/>
            <person name="Famili I."/>
            <person name="Palsson B.O."/>
            <person name="Wang J."/>
        </authorList>
    </citation>
    <scope>NUCLEOTIDE SEQUENCE [LARGE SCALE GENOMIC DNA]</scope>
    <source>
        <strain evidence="9">CHO K1 cell line</strain>
    </source>
</reference>
<evidence type="ECO:0000313" key="9">
    <source>
        <dbReference type="Proteomes" id="UP000001075"/>
    </source>
</evidence>
<dbReference type="SUPFAM" id="SSF54928">
    <property type="entry name" value="RNA-binding domain, RBD"/>
    <property type="match status" value="2"/>
</dbReference>
<dbReference type="FunFam" id="3.30.70.330:FF:000131">
    <property type="entry name" value="Heterogeneous nuclear ribonucleoprotein h3 isoform"/>
    <property type="match status" value="1"/>
</dbReference>
<dbReference type="EMBL" id="JH001238">
    <property type="protein sequence ID" value="EGW00579.1"/>
    <property type="molecule type" value="Genomic_DNA"/>
</dbReference>
<name>G3I4B6_CRIGR</name>
<feature type="region of interest" description="Disordered" evidence="6">
    <location>
        <begin position="1"/>
        <end position="81"/>
    </location>
</feature>
<feature type="compositionally biased region" description="Low complexity" evidence="6">
    <location>
        <begin position="119"/>
        <end position="134"/>
    </location>
</feature>
<evidence type="ECO:0000259" key="7">
    <source>
        <dbReference type="PROSITE" id="PS50102"/>
    </source>
</evidence>
<keyword evidence="3" id="KW-0677">Repeat</keyword>
<dbReference type="CDD" id="cd12505">
    <property type="entry name" value="RRM2_GRSF1"/>
    <property type="match status" value="1"/>
</dbReference>
<dbReference type="InterPro" id="IPR000504">
    <property type="entry name" value="RRM_dom"/>
</dbReference>
<evidence type="ECO:0000256" key="6">
    <source>
        <dbReference type="SAM" id="MobiDB-lite"/>
    </source>
</evidence>
<dbReference type="PANTHER" id="PTHR13976">
    <property type="entry name" value="HETEROGENEOUS NUCLEAR RIBONUCLEOPROTEIN-RELATED"/>
    <property type="match status" value="1"/>
</dbReference>
<dbReference type="GO" id="GO:0006397">
    <property type="term" value="P:mRNA processing"/>
    <property type="evidence" value="ECO:0007669"/>
    <property type="project" value="UniProtKB-KW"/>
</dbReference>
<evidence type="ECO:0000256" key="4">
    <source>
        <dbReference type="ARBA" id="ARBA00022884"/>
    </source>
</evidence>
<gene>
    <name evidence="8" type="ORF">I79_018295</name>
</gene>
<evidence type="ECO:0000313" key="8">
    <source>
        <dbReference type="EMBL" id="EGW00579.1"/>
    </source>
</evidence>
<dbReference type="Gene3D" id="3.30.70.330">
    <property type="match status" value="3"/>
</dbReference>
<dbReference type="FunFam" id="3.30.70.330:FF:000279">
    <property type="entry name" value="G-rich RNA sequence binding factor 1"/>
    <property type="match status" value="1"/>
</dbReference>
<feature type="region of interest" description="Disordered" evidence="6">
    <location>
        <begin position="111"/>
        <end position="169"/>
    </location>
</feature>
<evidence type="ECO:0000256" key="1">
    <source>
        <dbReference type="ARBA" id="ARBA00022553"/>
    </source>
</evidence>
<dbReference type="PaxDb" id="10029-XP_007622315.1"/>
<dbReference type="InParanoid" id="G3I4B6"/>
<feature type="compositionally biased region" description="Low complexity" evidence="6">
    <location>
        <begin position="51"/>
        <end position="60"/>
    </location>
</feature>
<dbReference type="InterPro" id="IPR012677">
    <property type="entry name" value="Nucleotide-bd_a/b_plait_sf"/>
</dbReference>
<dbReference type="InterPro" id="IPR050666">
    <property type="entry name" value="ESRP"/>
</dbReference>
<evidence type="ECO:0000256" key="5">
    <source>
        <dbReference type="PROSITE-ProRule" id="PRU00176"/>
    </source>
</evidence>
<keyword evidence="2" id="KW-0507">mRNA processing</keyword>
<dbReference type="eggNOG" id="KOG4211">
    <property type="taxonomic scope" value="Eukaryota"/>
</dbReference>
<proteinExistence type="predicted"/>
<sequence length="621" mass="70369">MTERQGPAVHGGDDEAGPGTKGRTEPREPAAQGAAEQSRRGQSTYNKKLMSAAAWAAGSAEQSLGRRGRLDSEGWRRREEDVPLRDGRRLLRLRYFQRPVEGRKWKTWARLAPPSASGAAKEAPPARPPRQLRAPSERSRESPGARPPRDHLQVTSAAHADQRGRRACRSTWSRVAARGRPELSRAAQQHWEHRREVDCLSGPGFCREGGSRHQRVPNCRIRNSENGIHFLLNRDGKRRGDALIEMESEQDVQKALEKHRMYMGQRYVEVYEINNEDVDALMKSLHVKSSPMVNDGVVRLRGLPYSCNEKDIVDFFAGLNIVDITFVMDYRGRRKTGEAYVQFEEPEMANQALLKHREEIGNRYIEIFPSRRNEVRTHVGSHKAKKMVSSPTAKYITEPEVVFEEHEVNEDIRPMTAFESDKEIELPKEMSEKLPETVDFGSMPSLHFVHMRGLPFQANAQDIINFFAPLKPVRITMEYSSSGKATGEADVHFDTHEDAVAAMLKDRSHVRDNEKTILADNKCMCTRVTSRIIPSTENPNEDIVERNIRIVCKKCDPVEVELDNQIVTASQSTICSEDSAVPETCCTYDRNKCYTAMVPLMYRGETKMVPTALTPDSCYPD</sequence>